<sequence>MTEMITASPFGLASSLLCGIVLLKAKPPSETVEDFIHSLRHCIRCREAQSEGSAGGFDNASYWKSRFLRSQRDSERLQARLSKAELILRQLETEPEANGSVLNDELAKKDTLGMANLVKVYGNTYRSKSRQSKSTSRRSPNGGLVLESMSQGSDILQHVHKILSIIKSQPVQPGLLAFHCSFAISALSSLVSNSFDDVHTGATTTESSVRSRISSLCLGFERILSVLTSALTKLDVPDRSGTFGSTIYCSVSCFTDLLKYLKQTCSDAAVRMHNNETMVIGGAKPNSNPPVKKQKTRPNTISAEFTTYLLIAWLRMLSDSSAAHRKLFESMAACVLNAVGNELYTSTFAATRATTITKETRNLERRLDPLALDIYSHYLLQTFHVVMDLSARFLNADDSGEDAESCAGRPAAGLGVDFEERLQQTLIYGIFGAPGARNAQAVPLQVQKQSLVSYTPVQEGEESHAPLVRLESEVWQRLGWKILQGEMKMDNMAEAKLG</sequence>
<evidence type="ECO:0000313" key="4">
    <source>
        <dbReference type="Proteomes" id="UP000504638"/>
    </source>
</evidence>
<name>A0A6G1GAK9_9PEZI</name>
<evidence type="ECO:0000313" key="5">
    <source>
        <dbReference type="RefSeq" id="XP_033536571.1"/>
    </source>
</evidence>
<gene>
    <name evidence="3 5" type="ORF">P152DRAFT_512268</name>
</gene>
<reference evidence="3 5" key="1">
    <citation type="submission" date="2020-01" db="EMBL/GenBank/DDBJ databases">
        <authorList>
            <consortium name="DOE Joint Genome Institute"/>
            <person name="Haridas S."/>
            <person name="Albert R."/>
            <person name="Binder M."/>
            <person name="Bloem J."/>
            <person name="Labutti K."/>
            <person name="Salamov A."/>
            <person name="Andreopoulos B."/>
            <person name="Baker S.E."/>
            <person name="Barry K."/>
            <person name="Bills G."/>
            <person name="Bluhm B.H."/>
            <person name="Cannon C."/>
            <person name="Castanera R."/>
            <person name="Culley D.E."/>
            <person name="Daum C."/>
            <person name="Ezra D."/>
            <person name="Gonzalez J.B."/>
            <person name="Henrissat B."/>
            <person name="Kuo A."/>
            <person name="Liang C."/>
            <person name="Lipzen A."/>
            <person name="Lutzoni F."/>
            <person name="Magnuson J."/>
            <person name="Mondo S."/>
            <person name="Nolan M."/>
            <person name="Ohm R."/>
            <person name="Pangilinan J."/>
            <person name="Park H.-J."/>
            <person name="Ramirez L."/>
            <person name="Alfaro M."/>
            <person name="Sun H."/>
            <person name="Tritt A."/>
            <person name="Yoshinaga Y."/>
            <person name="Zwiers L.-H."/>
            <person name="Turgeon B.G."/>
            <person name="Goodwin S.B."/>
            <person name="Spatafora J.W."/>
            <person name="Crous P.W."/>
            <person name="Grigoriev I.V."/>
        </authorList>
    </citation>
    <scope>NUCLEOTIDE SEQUENCE</scope>
    <source>
        <strain evidence="3 5">CBS 781.70</strain>
    </source>
</reference>
<dbReference type="GeneID" id="54423313"/>
<keyword evidence="4" id="KW-1185">Reference proteome</keyword>
<accession>A0A6G1GAK9</accession>
<dbReference type="EMBL" id="ML975152">
    <property type="protein sequence ID" value="KAF1814940.1"/>
    <property type="molecule type" value="Genomic_DNA"/>
</dbReference>
<dbReference type="RefSeq" id="XP_033536571.1">
    <property type="nucleotide sequence ID" value="XM_033682743.1"/>
</dbReference>
<feature type="region of interest" description="Disordered" evidence="1">
    <location>
        <begin position="125"/>
        <end position="144"/>
    </location>
</feature>
<evidence type="ECO:0000256" key="1">
    <source>
        <dbReference type="SAM" id="MobiDB-lite"/>
    </source>
</evidence>
<keyword evidence="2" id="KW-0732">Signal</keyword>
<dbReference type="Proteomes" id="UP000504638">
    <property type="component" value="Unplaced"/>
</dbReference>
<proteinExistence type="predicted"/>
<reference evidence="5" key="3">
    <citation type="submission" date="2025-04" db="UniProtKB">
        <authorList>
            <consortium name="RefSeq"/>
        </authorList>
    </citation>
    <scope>IDENTIFICATION</scope>
    <source>
        <strain evidence="5">CBS 781.70</strain>
    </source>
</reference>
<protein>
    <submittedName>
        <fullName evidence="3 5">Uncharacterized protein</fullName>
    </submittedName>
</protein>
<evidence type="ECO:0000256" key="2">
    <source>
        <dbReference type="SAM" id="SignalP"/>
    </source>
</evidence>
<evidence type="ECO:0000313" key="3">
    <source>
        <dbReference type="EMBL" id="KAF1814940.1"/>
    </source>
</evidence>
<dbReference type="OrthoDB" id="202825at2759"/>
<organism evidence="3">
    <name type="scientific">Eremomyces bilateralis CBS 781.70</name>
    <dbReference type="NCBI Taxonomy" id="1392243"/>
    <lineage>
        <taxon>Eukaryota</taxon>
        <taxon>Fungi</taxon>
        <taxon>Dikarya</taxon>
        <taxon>Ascomycota</taxon>
        <taxon>Pezizomycotina</taxon>
        <taxon>Dothideomycetes</taxon>
        <taxon>Dothideomycetes incertae sedis</taxon>
        <taxon>Eremomycetales</taxon>
        <taxon>Eremomycetaceae</taxon>
        <taxon>Eremomyces</taxon>
    </lineage>
</organism>
<feature type="signal peptide" evidence="2">
    <location>
        <begin position="1"/>
        <end position="25"/>
    </location>
</feature>
<reference evidence="5" key="2">
    <citation type="submission" date="2020-04" db="EMBL/GenBank/DDBJ databases">
        <authorList>
            <consortium name="NCBI Genome Project"/>
        </authorList>
    </citation>
    <scope>NUCLEOTIDE SEQUENCE</scope>
    <source>
        <strain evidence="5">CBS 781.70</strain>
    </source>
</reference>
<feature type="chain" id="PRO_5044631949" evidence="2">
    <location>
        <begin position="26"/>
        <end position="498"/>
    </location>
</feature>
<dbReference type="AlphaFoldDB" id="A0A6G1GAK9"/>